<reference evidence="2" key="1">
    <citation type="journal article" date="2015" name="Nat. Genet.">
        <title>The genome and transcriptome of the zoonotic hookworm Ancylostoma ceylanicum identify infection-specific gene families.</title>
        <authorList>
            <person name="Schwarz E.M."/>
            <person name="Hu Y."/>
            <person name="Antoshechkin I."/>
            <person name="Miller M.M."/>
            <person name="Sternberg P.W."/>
            <person name="Aroian R.V."/>
        </authorList>
    </citation>
    <scope>NUCLEOTIDE SEQUENCE</scope>
    <source>
        <strain evidence="2">HY135</strain>
    </source>
</reference>
<dbReference type="AlphaFoldDB" id="A0A016SLF6"/>
<proteinExistence type="predicted"/>
<dbReference type="Proteomes" id="UP000024635">
    <property type="component" value="Unassembled WGS sequence"/>
</dbReference>
<evidence type="ECO:0000313" key="2">
    <source>
        <dbReference type="Proteomes" id="UP000024635"/>
    </source>
</evidence>
<evidence type="ECO:0000313" key="1">
    <source>
        <dbReference type="EMBL" id="EYB91139.1"/>
    </source>
</evidence>
<protein>
    <submittedName>
        <fullName evidence="1">Uncharacterized protein</fullName>
    </submittedName>
</protein>
<organism evidence="1 2">
    <name type="scientific">Ancylostoma ceylanicum</name>
    <dbReference type="NCBI Taxonomy" id="53326"/>
    <lineage>
        <taxon>Eukaryota</taxon>
        <taxon>Metazoa</taxon>
        <taxon>Ecdysozoa</taxon>
        <taxon>Nematoda</taxon>
        <taxon>Chromadorea</taxon>
        <taxon>Rhabditida</taxon>
        <taxon>Rhabditina</taxon>
        <taxon>Rhabditomorpha</taxon>
        <taxon>Strongyloidea</taxon>
        <taxon>Ancylostomatidae</taxon>
        <taxon>Ancylostomatinae</taxon>
        <taxon>Ancylostoma</taxon>
    </lineage>
</organism>
<gene>
    <name evidence="1" type="primary">Acey_s0210.g2150</name>
    <name evidence="1" type="ORF">Y032_0210g2150</name>
</gene>
<accession>A0A016SLF6</accession>
<dbReference type="EMBL" id="JARK01001546">
    <property type="protein sequence ID" value="EYB91139.1"/>
    <property type="molecule type" value="Genomic_DNA"/>
</dbReference>
<sequence>MGNSPNFPSISHRAPRNIWSSGKLKLWQKIEVSVVHGYTEKQLLIWSQRSSVRGRSHSTFSRSDGPCRPNLARATDRFCILHFFYNRFCLLYLTLNFEVVPIRAKVS</sequence>
<keyword evidence="2" id="KW-1185">Reference proteome</keyword>
<name>A0A016SLF6_9BILA</name>
<comment type="caution">
    <text evidence="1">The sequence shown here is derived from an EMBL/GenBank/DDBJ whole genome shotgun (WGS) entry which is preliminary data.</text>
</comment>